<dbReference type="EMBL" id="JACHBG010000016">
    <property type="protein sequence ID" value="MBB6487816.1"/>
    <property type="molecule type" value="Genomic_DNA"/>
</dbReference>
<gene>
    <name evidence="1" type="ORF">GGD46_005126</name>
</gene>
<accession>A0A7X0IXZ7</accession>
<sequence length="135" mass="15929">MSQLIYLLPYREMTRRYGQEASPSVFDNMNILHPYEANKIADYMDSGMPILEFMGMTEDPLTGQWDVPHYIRTDGKFAWDGVLARWVRAHKVRLPQDFLDYADCDQDVLVKRHEEASDQAKMVDKFRDKIIRRTP</sequence>
<dbReference type="Proteomes" id="UP000565576">
    <property type="component" value="Unassembled WGS sequence"/>
</dbReference>
<organism evidence="1 2">
    <name type="scientific">Rhizobium lusitanum</name>
    <dbReference type="NCBI Taxonomy" id="293958"/>
    <lineage>
        <taxon>Bacteria</taxon>
        <taxon>Pseudomonadati</taxon>
        <taxon>Pseudomonadota</taxon>
        <taxon>Alphaproteobacteria</taxon>
        <taxon>Hyphomicrobiales</taxon>
        <taxon>Rhizobiaceae</taxon>
        <taxon>Rhizobium/Agrobacterium group</taxon>
        <taxon>Rhizobium</taxon>
    </lineage>
</organism>
<evidence type="ECO:0000313" key="1">
    <source>
        <dbReference type="EMBL" id="MBB6487816.1"/>
    </source>
</evidence>
<dbReference type="AlphaFoldDB" id="A0A7X0IXZ7"/>
<evidence type="ECO:0000313" key="2">
    <source>
        <dbReference type="Proteomes" id="UP000565576"/>
    </source>
</evidence>
<proteinExistence type="predicted"/>
<comment type="caution">
    <text evidence="1">The sequence shown here is derived from an EMBL/GenBank/DDBJ whole genome shotgun (WGS) entry which is preliminary data.</text>
</comment>
<dbReference type="RefSeq" id="WP_184709020.1">
    <property type="nucleotide sequence ID" value="NZ_JACHBG010000016.1"/>
</dbReference>
<protein>
    <submittedName>
        <fullName evidence="1">Uncharacterized protein</fullName>
    </submittedName>
</protein>
<reference evidence="1 2" key="1">
    <citation type="submission" date="2020-08" db="EMBL/GenBank/DDBJ databases">
        <title>Genomic Encyclopedia of Type Strains, Phase IV (KMG-V): Genome sequencing to study the core and pangenomes of soil and plant-associated prokaryotes.</title>
        <authorList>
            <person name="Whitman W."/>
        </authorList>
    </citation>
    <scope>NUCLEOTIDE SEQUENCE [LARGE SCALE GENOMIC DNA]</scope>
    <source>
        <strain evidence="1 2">SEMIA 4060</strain>
    </source>
</reference>
<name>A0A7X0IXZ7_9HYPH</name>